<name>A0A8B8NAE2_9MYRT</name>
<dbReference type="GO" id="GO:0008270">
    <property type="term" value="F:zinc ion binding"/>
    <property type="evidence" value="ECO:0007669"/>
    <property type="project" value="UniProtKB-KW"/>
</dbReference>
<dbReference type="PROSITE" id="PS50089">
    <property type="entry name" value="ZF_RING_2"/>
    <property type="match status" value="1"/>
</dbReference>
<dbReference type="PANTHER" id="PTHR45931:SF16">
    <property type="entry name" value="RING_U-BOX SUPERFAMILY PROTEIN"/>
    <property type="match status" value="1"/>
</dbReference>
<keyword evidence="3" id="KW-0862">Zinc</keyword>
<dbReference type="AlphaFoldDB" id="A0A8B8NAE2"/>
<dbReference type="OrthoDB" id="4348522at2759"/>
<dbReference type="GeneID" id="115732861"/>
<dbReference type="Proteomes" id="UP000827889">
    <property type="component" value="Chromosome 4"/>
</dbReference>
<keyword evidence="1" id="KW-0479">Metal-binding</keyword>
<accession>A0A8B8NAE2</accession>
<evidence type="ECO:0000256" key="3">
    <source>
        <dbReference type="ARBA" id="ARBA00022833"/>
    </source>
</evidence>
<dbReference type="SUPFAM" id="SSF57850">
    <property type="entry name" value="RING/U-box"/>
    <property type="match status" value="1"/>
</dbReference>
<dbReference type="InterPro" id="IPR051834">
    <property type="entry name" value="RING_finger_E3_ligase"/>
</dbReference>
<dbReference type="InterPro" id="IPR001841">
    <property type="entry name" value="Znf_RING"/>
</dbReference>
<evidence type="ECO:0000259" key="5">
    <source>
        <dbReference type="PROSITE" id="PS50089"/>
    </source>
</evidence>
<evidence type="ECO:0000313" key="7">
    <source>
        <dbReference type="RefSeq" id="XP_030519407.1"/>
    </source>
</evidence>
<dbReference type="PANTHER" id="PTHR45931">
    <property type="entry name" value="SI:CH211-59O9.10"/>
    <property type="match status" value="1"/>
</dbReference>
<dbReference type="GO" id="GO:0006511">
    <property type="term" value="P:ubiquitin-dependent protein catabolic process"/>
    <property type="evidence" value="ECO:0007669"/>
    <property type="project" value="TreeGrafter"/>
</dbReference>
<keyword evidence="6" id="KW-1185">Reference proteome</keyword>
<dbReference type="Pfam" id="PF13639">
    <property type="entry name" value="zf-RING_2"/>
    <property type="match status" value="1"/>
</dbReference>
<keyword evidence="2 4" id="KW-0863">Zinc-finger</keyword>
<reference evidence="7" key="1">
    <citation type="submission" date="2025-08" db="UniProtKB">
        <authorList>
            <consortium name="RefSeq"/>
        </authorList>
    </citation>
    <scope>IDENTIFICATION</scope>
    <source>
        <tissue evidence="7">Leaf</tissue>
    </source>
</reference>
<gene>
    <name evidence="7" type="primary">LOC115732861</name>
</gene>
<dbReference type="GO" id="GO:0061630">
    <property type="term" value="F:ubiquitin protein ligase activity"/>
    <property type="evidence" value="ECO:0007669"/>
    <property type="project" value="TreeGrafter"/>
</dbReference>
<protein>
    <submittedName>
        <fullName evidence="7">E3 ubiquitin-protein ligase SGR9, amyloplastic-like</fullName>
    </submittedName>
</protein>
<dbReference type="CDD" id="cd16454">
    <property type="entry name" value="RING-H2_PA-TM-RING"/>
    <property type="match status" value="1"/>
</dbReference>
<evidence type="ECO:0000256" key="4">
    <source>
        <dbReference type="PROSITE-ProRule" id="PRU00175"/>
    </source>
</evidence>
<dbReference type="SMART" id="SM00184">
    <property type="entry name" value="RING"/>
    <property type="match status" value="1"/>
</dbReference>
<dbReference type="RefSeq" id="XP_030519407.1">
    <property type="nucleotide sequence ID" value="XM_030663547.2"/>
</dbReference>
<evidence type="ECO:0000313" key="6">
    <source>
        <dbReference type="Proteomes" id="UP000827889"/>
    </source>
</evidence>
<evidence type="ECO:0000256" key="1">
    <source>
        <dbReference type="ARBA" id="ARBA00022723"/>
    </source>
</evidence>
<dbReference type="InterPro" id="IPR013083">
    <property type="entry name" value="Znf_RING/FYVE/PHD"/>
</dbReference>
<dbReference type="Gene3D" id="3.30.40.10">
    <property type="entry name" value="Zinc/RING finger domain, C3HC4 (zinc finger)"/>
    <property type="match status" value="1"/>
</dbReference>
<proteinExistence type="predicted"/>
<organism evidence="6 7">
    <name type="scientific">Rhodamnia argentea</name>
    <dbReference type="NCBI Taxonomy" id="178133"/>
    <lineage>
        <taxon>Eukaryota</taxon>
        <taxon>Viridiplantae</taxon>
        <taxon>Streptophyta</taxon>
        <taxon>Embryophyta</taxon>
        <taxon>Tracheophyta</taxon>
        <taxon>Spermatophyta</taxon>
        <taxon>Magnoliopsida</taxon>
        <taxon>eudicotyledons</taxon>
        <taxon>Gunneridae</taxon>
        <taxon>Pentapetalae</taxon>
        <taxon>rosids</taxon>
        <taxon>malvids</taxon>
        <taxon>Myrtales</taxon>
        <taxon>Myrtaceae</taxon>
        <taxon>Myrtoideae</taxon>
        <taxon>Myrteae</taxon>
        <taxon>Australasian group</taxon>
        <taxon>Rhodamnia</taxon>
    </lineage>
</organism>
<dbReference type="GO" id="GO:0005634">
    <property type="term" value="C:nucleus"/>
    <property type="evidence" value="ECO:0007669"/>
    <property type="project" value="TreeGrafter"/>
</dbReference>
<evidence type="ECO:0000256" key="2">
    <source>
        <dbReference type="ARBA" id="ARBA00022771"/>
    </source>
</evidence>
<dbReference type="KEGG" id="rarg:115732861"/>
<feature type="domain" description="RING-type" evidence="5">
    <location>
        <begin position="176"/>
        <end position="217"/>
    </location>
</feature>
<sequence>METVYCGYSLNLETRNSDFSGLSTAIFNFSVKRHHQLVFVDQVGVPINFQDTILSESSQSLELPLCVLLWQSLCQTHMERVLDALDVHSCFWADIIRSIMHAVFLGLYYGHQQFDMNIDLDLATQEQVRMENIVEVSTGGYESDPNQDQVTLGVSRSTIEKLERNSCSVWDGDGCCCICLEELNGVDKVMEIPCSHLFHSKCIVKWLERTDSCPLCRSKVEVEDPE</sequence>